<dbReference type="RefSeq" id="WP_088823116.1">
    <property type="nucleotide sequence ID" value="NZ_FZLN01000001.1"/>
</dbReference>
<dbReference type="Pfam" id="PF02581">
    <property type="entry name" value="TMP-TENI"/>
    <property type="match status" value="1"/>
</dbReference>
<feature type="binding site" evidence="9">
    <location>
        <position position="66"/>
    </location>
    <ligand>
        <name>Mg(2+)</name>
        <dbReference type="ChEBI" id="CHEBI:18420"/>
    </ligand>
</feature>
<reference evidence="14" key="1">
    <citation type="submission" date="2017-06" db="EMBL/GenBank/DDBJ databases">
        <authorList>
            <person name="Varghese N."/>
            <person name="Submissions S."/>
        </authorList>
    </citation>
    <scope>NUCLEOTIDE SEQUENCE [LARGE SCALE GENOMIC DNA]</scope>
    <source>
        <strain evidence="14">ANC 5114</strain>
    </source>
</reference>
<dbReference type="GO" id="GO:0005737">
    <property type="term" value="C:cytoplasm"/>
    <property type="evidence" value="ECO:0007669"/>
    <property type="project" value="TreeGrafter"/>
</dbReference>
<dbReference type="InterPro" id="IPR034291">
    <property type="entry name" value="TMP_synthase"/>
</dbReference>
<comment type="catalytic activity">
    <reaction evidence="8 9 10">
        <text>2-[(2R,5Z)-2-carboxy-4-methylthiazol-5(2H)-ylidene]ethyl phosphate + 4-amino-2-methyl-5-(diphosphooxymethyl)pyrimidine + 2 H(+) = thiamine phosphate + CO2 + diphosphate</text>
        <dbReference type="Rhea" id="RHEA:47844"/>
        <dbReference type="ChEBI" id="CHEBI:15378"/>
        <dbReference type="ChEBI" id="CHEBI:16526"/>
        <dbReference type="ChEBI" id="CHEBI:33019"/>
        <dbReference type="ChEBI" id="CHEBI:37575"/>
        <dbReference type="ChEBI" id="CHEBI:57841"/>
        <dbReference type="ChEBI" id="CHEBI:62899"/>
        <dbReference type="EC" id="2.5.1.3"/>
    </reaction>
</comment>
<keyword evidence="14" id="KW-1185">Reference proteome</keyword>
<comment type="pathway">
    <text evidence="1 9 11">Cofactor biosynthesis; thiamine diphosphate biosynthesis; thiamine phosphate from 4-amino-2-methyl-5-diphosphomethylpyrimidine and 4-methyl-5-(2-phosphoethyl)-thiazole: step 1/1.</text>
</comment>
<dbReference type="EC" id="2.5.1.3" evidence="9"/>
<evidence type="ECO:0000256" key="8">
    <source>
        <dbReference type="ARBA" id="ARBA00047883"/>
    </source>
</evidence>
<keyword evidence="2 9" id="KW-0808">Transferase</keyword>
<dbReference type="EMBL" id="FZLN01000001">
    <property type="protein sequence ID" value="SNQ29120.1"/>
    <property type="molecule type" value="Genomic_DNA"/>
</dbReference>
<dbReference type="Proteomes" id="UP000243463">
    <property type="component" value="Unassembled WGS sequence"/>
</dbReference>
<feature type="binding site" evidence="9">
    <location>
        <begin position="180"/>
        <end position="181"/>
    </location>
    <ligand>
        <name>2-[(2R,5Z)-2-carboxy-4-methylthiazol-5(2H)-ylidene]ethyl phosphate</name>
        <dbReference type="ChEBI" id="CHEBI:62899"/>
    </ligand>
</feature>
<feature type="binding site" evidence="9">
    <location>
        <position position="65"/>
    </location>
    <ligand>
        <name>4-amino-2-methyl-5-(diphosphooxymethyl)pyrimidine</name>
        <dbReference type="ChEBI" id="CHEBI:57841"/>
    </ligand>
</feature>
<dbReference type="OrthoDB" id="9789949at2"/>
<dbReference type="PANTHER" id="PTHR20857">
    <property type="entry name" value="THIAMINE-PHOSPHATE PYROPHOSPHORYLASE"/>
    <property type="match status" value="1"/>
</dbReference>
<evidence type="ECO:0000256" key="9">
    <source>
        <dbReference type="HAMAP-Rule" id="MF_00097"/>
    </source>
</evidence>
<dbReference type="UniPathway" id="UPA00060">
    <property type="reaction ID" value="UER00141"/>
</dbReference>
<dbReference type="SUPFAM" id="SSF51391">
    <property type="entry name" value="Thiamin phosphate synthase"/>
    <property type="match status" value="1"/>
</dbReference>
<keyword evidence="5 9" id="KW-0784">Thiamine biosynthesis</keyword>
<dbReference type="HAMAP" id="MF_00097">
    <property type="entry name" value="TMP_synthase"/>
    <property type="match status" value="1"/>
</dbReference>
<evidence type="ECO:0000313" key="13">
    <source>
        <dbReference type="EMBL" id="SNQ29120.1"/>
    </source>
</evidence>
<feature type="binding site" evidence="9">
    <location>
        <position position="103"/>
    </location>
    <ligand>
        <name>4-amino-2-methyl-5-(diphosphooxymethyl)pyrimidine</name>
        <dbReference type="ChEBI" id="CHEBI:57841"/>
    </ligand>
</feature>
<dbReference type="InterPro" id="IPR022998">
    <property type="entry name" value="ThiamineP_synth_TenI"/>
</dbReference>
<evidence type="ECO:0000259" key="12">
    <source>
        <dbReference type="Pfam" id="PF02581"/>
    </source>
</evidence>
<name>A0A217EFY7_9GAMM</name>
<evidence type="ECO:0000256" key="4">
    <source>
        <dbReference type="ARBA" id="ARBA00022842"/>
    </source>
</evidence>
<dbReference type="GO" id="GO:0000287">
    <property type="term" value="F:magnesium ion binding"/>
    <property type="evidence" value="ECO:0007669"/>
    <property type="project" value="UniProtKB-UniRule"/>
</dbReference>
<feature type="binding site" evidence="9">
    <location>
        <position position="160"/>
    </location>
    <ligand>
        <name>2-[(2R,5Z)-2-carboxy-4-methylthiazol-5(2H)-ylidene]ethyl phosphate</name>
        <dbReference type="ChEBI" id="CHEBI:62899"/>
    </ligand>
</feature>
<dbReference type="GO" id="GO:0009228">
    <property type="term" value="P:thiamine biosynthetic process"/>
    <property type="evidence" value="ECO:0007669"/>
    <property type="project" value="UniProtKB-KW"/>
</dbReference>
<protein>
    <recommendedName>
        <fullName evidence="9">Thiamine-phosphate synthase</fullName>
        <shortName evidence="9">TP synthase</shortName>
        <shortName evidence="9">TPS</shortName>
        <ecNumber evidence="9">2.5.1.3</ecNumber>
    </recommendedName>
    <alternativeName>
        <fullName evidence="9">Thiamine-phosphate pyrophosphorylase</fullName>
        <shortName evidence="9">TMP pyrophosphorylase</shortName>
        <shortName evidence="9">TMP-PPase</shortName>
    </alternativeName>
</protein>
<dbReference type="NCBIfam" id="TIGR00693">
    <property type="entry name" value="thiE"/>
    <property type="match status" value="1"/>
</dbReference>
<comment type="similarity">
    <text evidence="9 10">Belongs to the thiamine-phosphate synthase family.</text>
</comment>
<dbReference type="AlphaFoldDB" id="A0A217EFY7"/>
<evidence type="ECO:0000256" key="10">
    <source>
        <dbReference type="RuleBase" id="RU003826"/>
    </source>
</evidence>
<keyword evidence="3 9" id="KW-0479">Metal-binding</keyword>
<sequence length="202" mass="21764">MRGLYLITNDDPFNVLIKKLEVALATNQIKILQYRRKKILPSAQVDEIQHIKLLCEKYHTPFIINDDLSLAQSFGLGVHLGQSDGEVTDAKTHLLDHAIIGRTCANSIELAADAIQQGATYVAFGAIFATATKPEAGDVGLDILRKAKQTFDVPICAIGGLTVENAASVIDAGADLCAVISDVLALDTDAIPDRVHAWANKF</sequence>
<evidence type="ECO:0000256" key="1">
    <source>
        <dbReference type="ARBA" id="ARBA00005165"/>
    </source>
</evidence>
<evidence type="ECO:0000256" key="7">
    <source>
        <dbReference type="ARBA" id="ARBA00047851"/>
    </source>
</evidence>
<comment type="cofactor">
    <cofactor evidence="9">
        <name>Mg(2+)</name>
        <dbReference type="ChEBI" id="CHEBI:18420"/>
    </cofactor>
    <text evidence="9">Binds 1 Mg(2+) ion per subunit.</text>
</comment>
<evidence type="ECO:0000256" key="2">
    <source>
        <dbReference type="ARBA" id="ARBA00022679"/>
    </source>
</evidence>
<feature type="binding site" evidence="9">
    <location>
        <begin position="130"/>
        <end position="132"/>
    </location>
    <ligand>
        <name>2-[(2R,5Z)-2-carboxy-4-methylthiazol-5(2H)-ylidene]ethyl phosphate</name>
        <dbReference type="ChEBI" id="CHEBI:62899"/>
    </ligand>
</feature>
<feature type="binding site" evidence="9">
    <location>
        <position position="133"/>
    </location>
    <ligand>
        <name>4-amino-2-methyl-5-(diphosphooxymethyl)pyrimidine</name>
        <dbReference type="ChEBI" id="CHEBI:57841"/>
    </ligand>
</feature>
<dbReference type="CDD" id="cd00564">
    <property type="entry name" value="TMP_TenI"/>
    <property type="match status" value="1"/>
</dbReference>
<feature type="domain" description="Thiamine phosphate synthase/TenI" evidence="12">
    <location>
        <begin position="4"/>
        <end position="183"/>
    </location>
</feature>
<dbReference type="InterPro" id="IPR013785">
    <property type="entry name" value="Aldolase_TIM"/>
</dbReference>
<dbReference type="InterPro" id="IPR036206">
    <property type="entry name" value="ThiamineP_synth_sf"/>
</dbReference>
<dbReference type="GO" id="GO:0004789">
    <property type="term" value="F:thiamine-phosphate diphosphorylase activity"/>
    <property type="evidence" value="ECO:0007669"/>
    <property type="project" value="UniProtKB-UniRule"/>
</dbReference>
<dbReference type="GO" id="GO:0009229">
    <property type="term" value="P:thiamine diphosphate biosynthetic process"/>
    <property type="evidence" value="ECO:0007669"/>
    <property type="project" value="UniProtKB-UniRule"/>
</dbReference>
<evidence type="ECO:0000313" key="14">
    <source>
        <dbReference type="Proteomes" id="UP000243463"/>
    </source>
</evidence>
<evidence type="ECO:0000256" key="3">
    <source>
        <dbReference type="ARBA" id="ARBA00022723"/>
    </source>
</evidence>
<feature type="binding site" evidence="9">
    <location>
        <position position="84"/>
    </location>
    <ligand>
        <name>Mg(2+)</name>
        <dbReference type="ChEBI" id="CHEBI:18420"/>
    </ligand>
</feature>
<dbReference type="PANTHER" id="PTHR20857:SF15">
    <property type="entry name" value="THIAMINE-PHOSPHATE SYNTHASE"/>
    <property type="match status" value="1"/>
</dbReference>
<comment type="function">
    <text evidence="9">Condenses 4-methyl-5-(beta-hydroxyethyl)thiazole monophosphate (THZ-P) and 2-methyl-4-amino-5-hydroxymethyl pyrimidine pyrophosphate (HMP-PP) to form thiamine monophosphate (TMP).</text>
</comment>
<organism evidence="13 14">
    <name type="scientific">Acinetobacter apis</name>
    <dbReference type="NCBI Taxonomy" id="1229165"/>
    <lineage>
        <taxon>Bacteria</taxon>
        <taxon>Pseudomonadati</taxon>
        <taxon>Pseudomonadota</taxon>
        <taxon>Gammaproteobacteria</taxon>
        <taxon>Moraxellales</taxon>
        <taxon>Moraxellaceae</taxon>
        <taxon>Acinetobacter</taxon>
    </lineage>
</organism>
<feature type="binding site" evidence="9">
    <location>
        <begin position="33"/>
        <end position="37"/>
    </location>
    <ligand>
        <name>4-amino-2-methyl-5-(diphosphooxymethyl)pyrimidine</name>
        <dbReference type="ChEBI" id="CHEBI:57841"/>
    </ligand>
</feature>
<keyword evidence="4 9" id="KW-0460">Magnesium</keyword>
<comment type="catalytic activity">
    <reaction evidence="6 9 10">
        <text>4-methyl-5-(2-phosphooxyethyl)-thiazole + 4-amino-2-methyl-5-(diphosphooxymethyl)pyrimidine + H(+) = thiamine phosphate + diphosphate</text>
        <dbReference type="Rhea" id="RHEA:22328"/>
        <dbReference type="ChEBI" id="CHEBI:15378"/>
        <dbReference type="ChEBI" id="CHEBI:33019"/>
        <dbReference type="ChEBI" id="CHEBI:37575"/>
        <dbReference type="ChEBI" id="CHEBI:57841"/>
        <dbReference type="ChEBI" id="CHEBI:58296"/>
        <dbReference type="EC" id="2.5.1.3"/>
    </reaction>
</comment>
<comment type="catalytic activity">
    <reaction evidence="7 9 10">
        <text>2-(2-carboxy-4-methylthiazol-5-yl)ethyl phosphate + 4-amino-2-methyl-5-(diphosphooxymethyl)pyrimidine + 2 H(+) = thiamine phosphate + CO2 + diphosphate</text>
        <dbReference type="Rhea" id="RHEA:47848"/>
        <dbReference type="ChEBI" id="CHEBI:15378"/>
        <dbReference type="ChEBI" id="CHEBI:16526"/>
        <dbReference type="ChEBI" id="CHEBI:33019"/>
        <dbReference type="ChEBI" id="CHEBI:37575"/>
        <dbReference type="ChEBI" id="CHEBI:57841"/>
        <dbReference type="ChEBI" id="CHEBI:62890"/>
        <dbReference type="EC" id="2.5.1.3"/>
    </reaction>
</comment>
<dbReference type="Gene3D" id="3.20.20.70">
    <property type="entry name" value="Aldolase class I"/>
    <property type="match status" value="1"/>
</dbReference>
<accession>A0A217EFY7</accession>
<proteinExistence type="inferred from homology"/>
<evidence type="ECO:0000256" key="11">
    <source>
        <dbReference type="RuleBase" id="RU004253"/>
    </source>
</evidence>
<evidence type="ECO:0000256" key="5">
    <source>
        <dbReference type="ARBA" id="ARBA00022977"/>
    </source>
</evidence>
<evidence type="ECO:0000256" key="6">
    <source>
        <dbReference type="ARBA" id="ARBA00047334"/>
    </source>
</evidence>
<gene>
    <name evidence="9" type="primary">thiE</name>
    <name evidence="13" type="ORF">SAMN05444584_1054</name>
</gene>